<keyword evidence="6 8" id="KW-0139">CF(1)</keyword>
<evidence type="ECO:0000256" key="3">
    <source>
        <dbReference type="ARBA" id="ARBA00022781"/>
    </source>
</evidence>
<comment type="subcellular location">
    <subcellularLocation>
        <location evidence="8">Cell membrane</location>
        <topology evidence="8">Peripheral membrane protein</topology>
    </subcellularLocation>
    <subcellularLocation>
        <location evidence="1">Membrane</location>
    </subcellularLocation>
</comment>
<sequence>MAELTTLARPYAKAAFEYAIGEGELDQWSTMLALTAAITGEEPVQKLLGSPSLTTAQQAQSFVEVCGDALTDQVKAFINVLSENKRLPLLPEISALFDTLKAEQQMSVDVEVTSAFELDSATTDKLAKALTGTLKREVSMTTAVDSSLIGGVVVRAGDTVIDDSIRGKLSKLAEAMNS</sequence>
<dbReference type="NCBIfam" id="NF004402">
    <property type="entry name" value="PRK05758.2-2"/>
    <property type="match status" value="1"/>
</dbReference>
<dbReference type="GO" id="GO:0046933">
    <property type="term" value="F:proton-transporting ATP synthase activity, rotational mechanism"/>
    <property type="evidence" value="ECO:0007669"/>
    <property type="project" value="UniProtKB-UniRule"/>
</dbReference>
<dbReference type="PROSITE" id="PS00389">
    <property type="entry name" value="ATPASE_DELTA"/>
    <property type="match status" value="1"/>
</dbReference>
<comment type="function">
    <text evidence="8">This protein is part of the stalk that links CF(0) to CF(1). It either transmits conformational changes from CF(0) to CF(1) or is implicated in proton conduction.</text>
</comment>
<dbReference type="RefSeq" id="WP_123713605.1">
    <property type="nucleotide sequence ID" value="NZ_RKHR01000006.1"/>
</dbReference>
<evidence type="ECO:0000313" key="10">
    <source>
        <dbReference type="Proteomes" id="UP000275394"/>
    </source>
</evidence>
<keyword evidence="5 8" id="KW-0472">Membrane</keyword>
<keyword evidence="3 8" id="KW-0375">Hydrogen ion transport</keyword>
<evidence type="ECO:0000256" key="2">
    <source>
        <dbReference type="ARBA" id="ARBA00022448"/>
    </source>
</evidence>
<dbReference type="PRINTS" id="PR00125">
    <property type="entry name" value="ATPASEDELTA"/>
</dbReference>
<evidence type="ECO:0000256" key="6">
    <source>
        <dbReference type="ARBA" id="ARBA00023196"/>
    </source>
</evidence>
<reference evidence="9 10" key="1">
    <citation type="submission" date="2018-11" db="EMBL/GenBank/DDBJ databases">
        <title>Genomic Encyclopedia of Type Strains, Phase IV (KMG-IV): sequencing the most valuable type-strain genomes for metagenomic binning, comparative biology and taxonomic classification.</title>
        <authorList>
            <person name="Goeker M."/>
        </authorList>
    </citation>
    <scope>NUCLEOTIDE SEQUENCE [LARGE SCALE GENOMIC DNA]</scope>
    <source>
        <strain evidence="9 10">DSM 100316</strain>
    </source>
</reference>
<dbReference type="SUPFAM" id="SSF47928">
    <property type="entry name" value="N-terminal domain of the delta subunit of the F1F0-ATP synthase"/>
    <property type="match status" value="1"/>
</dbReference>
<evidence type="ECO:0000313" key="9">
    <source>
        <dbReference type="EMBL" id="ROR99041.1"/>
    </source>
</evidence>
<keyword evidence="2 8" id="KW-0813">Transport</keyword>
<gene>
    <name evidence="8" type="primary">atpH</name>
    <name evidence="9" type="ORF">EDC56_3281</name>
</gene>
<keyword evidence="4 8" id="KW-0406">Ion transport</keyword>
<comment type="function">
    <text evidence="8">F(1)F(0) ATP synthase produces ATP from ADP in the presence of a proton or sodium gradient. F-type ATPases consist of two structural domains, F(1) containing the extramembraneous catalytic core and F(0) containing the membrane proton channel, linked together by a central stalk and a peripheral stalk. During catalysis, ATP synthesis in the catalytic domain of F(1) is coupled via a rotary mechanism of the central stalk subunits to proton translocation.</text>
</comment>
<evidence type="ECO:0000256" key="8">
    <source>
        <dbReference type="HAMAP-Rule" id="MF_01416"/>
    </source>
</evidence>
<evidence type="ECO:0000256" key="5">
    <source>
        <dbReference type="ARBA" id="ARBA00023136"/>
    </source>
</evidence>
<dbReference type="OrthoDB" id="9816221at2"/>
<dbReference type="InterPro" id="IPR000711">
    <property type="entry name" value="ATPase_OSCP/dsu"/>
</dbReference>
<protein>
    <recommendedName>
        <fullName evidence="8">ATP synthase subunit delta</fullName>
    </recommendedName>
    <alternativeName>
        <fullName evidence="8">ATP synthase F(1) sector subunit delta</fullName>
    </alternativeName>
    <alternativeName>
        <fullName evidence="8">F-type ATPase subunit delta</fullName>
        <shortName evidence="8">F-ATPase subunit delta</shortName>
    </alternativeName>
</protein>
<dbReference type="NCBIfam" id="TIGR01145">
    <property type="entry name" value="ATP_synt_delta"/>
    <property type="match status" value="1"/>
</dbReference>
<proteinExistence type="inferred from homology"/>
<keyword evidence="8" id="KW-1003">Cell membrane</keyword>
<evidence type="ECO:0000256" key="7">
    <source>
        <dbReference type="ARBA" id="ARBA00023310"/>
    </source>
</evidence>
<name>A0A3N2DH20_9GAMM</name>
<dbReference type="InterPro" id="IPR020781">
    <property type="entry name" value="ATPase_OSCP/d_CS"/>
</dbReference>
<dbReference type="Gene3D" id="1.10.520.20">
    <property type="entry name" value="N-terminal domain of the delta subunit of the F1F0-ATP synthase"/>
    <property type="match status" value="1"/>
</dbReference>
<accession>A0A3N2DH20</accession>
<dbReference type="PANTHER" id="PTHR11910">
    <property type="entry name" value="ATP SYNTHASE DELTA CHAIN"/>
    <property type="match status" value="1"/>
</dbReference>
<evidence type="ECO:0000256" key="4">
    <source>
        <dbReference type="ARBA" id="ARBA00023065"/>
    </source>
</evidence>
<keyword evidence="10" id="KW-1185">Reference proteome</keyword>
<evidence type="ECO:0000256" key="1">
    <source>
        <dbReference type="ARBA" id="ARBA00004370"/>
    </source>
</evidence>
<dbReference type="Proteomes" id="UP000275394">
    <property type="component" value="Unassembled WGS sequence"/>
</dbReference>
<dbReference type="AlphaFoldDB" id="A0A3N2DH20"/>
<dbReference type="GO" id="GO:0005886">
    <property type="term" value="C:plasma membrane"/>
    <property type="evidence" value="ECO:0007669"/>
    <property type="project" value="UniProtKB-SubCell"/>
</dbReference>
<organism evidence="9 10">
    <name type="scientific">Sinobacterium caligoides</name>
    <dbReference type="NCBI Taxonomy" id="933926"/>
    <lineage>
        <taxon>Bacteria</taxon>
        <taxon>Pseudomonadati</taxon>
        <taxon>Pseudomonadota</taxon>
        <taxon>Gammaproteobacteria</taxon>
        <taxon>Cellvibrionales</taxon>
        <taxon>Spongiibacteraceae</taxon>
        <taxon>Sinobacterium</taxon>
    </lineage>
</organism>
<dbReference type="EMBL" id="RKHR01000006">
    <property type="protein sequence ID" value="ROR99041.1"/>
    <property type="molecule type" value="Genomic_DNA"/>
</dbReference>
<dbReference type="HAMAP" id="MF_01416">
    <property type="entry name" value="ATP_synth_delta_bact"/>
    <property type="match status" value="1"/>
</dbReference>
<dbReference type="GO" id="GO:0045259">
    <property type="term" value="C:proton-transporting ATP synthase complex"/>
    <property type="evidence" value="ECO:0007669"/>
    <property type="project" value="UniProtKB-KW"/>
</dbReference>
<comment type="caution">
    <text evidence="9">The sequence shown here is derived from an EMBL/GenBank/DDBJ whole genome shotgun (WGS) entry which is preliminary data.</text>
</comment>
<comment type="similarity">
    <text evidence="8">Belongs to the ATPase delta chain family.</text>
</comment>
<dbReference type="Pfam" id="PF00213">
    <property type="entry name" value="OSCP"/>
    <property type="match status" value="1"/>
</dbReference>
<keyword evidence="7 8" id="KW-0066">ATP synthesis</keyword>
<dbReference type="InterPro" id="IPR026015">
    <property type="entry name" value="ATP_synth_OSCP/delta_N_sf"/>
</dbReference>